<feature type="non-terminal residue" evidence="6">
    <location>
        <position position="1"/>
    </location>
</feature>
<comment type="subcellular location">
    <subcellularLocation>
        <location evidence="1">Membrane</location>
    </subcellularLocation>
</comment>
<sequence>FGSSLPQTIAACNRRARAGRFTSTFVELLSQPAMIPVFLCFLFPFVLPPSFVNLLFGYSFLQFSPYFMLLVGMAMCYFPFGLILISKIQIRGDDNGPDNVDPRAVTEKLAQDSAYIRHCKAAHENMLEGFAFFVAGVLGALQAGVEPATVSSYCMFWFIVRSTYIGCYAFNNDSVAVSAVRTGMFFVVLGIQGRLMYEAAWASTGGSLMLR</sequence>
<evidence type="ECO:0000256" key="2">
    <source>
        <dbReference type="ARBA" id="ARBA00022692"/>
    </source>
</evidence>
<keyword evidence="2 5" id="KW-0812">Transmembrane</keyword>
<dbReference type="PANTHER" id="PTHR35371:SF1">
    <property type="entry name" value="BLR7753 PROTEIN"/>
    <property type="match status" value="1"/>
</dbReference>
<dbReference type="PANTHER" id="PTHR35371">
    <property type="entry name" value="INNER MEMBRANE PROTEIN"/>
    <property type="match status" value="1"/>
</dbReference>
<reference evidence="6" key="1">
    <citation type="submission" date="2023-10" db="EMBL/GenBank/DDBJ databases">
        <authorList>
            <person name="Chen Y."/>
            <person name="Shah S."/>
            <person name="Dougan E. K."/>
            <person name="Thang M."/>
            <person name="Chan C."/>
        </authorList>
    </citation>
    <scope>NUCLEOTIDE SEQUENCE [LARGE SCALE GENOMIC DNA]</scope>
</reference>
<evidence type="ECO:0000313" key="6">
    <source>
        <dbReference type="EMBL" id="CAK0838701.1"/>
    </source>
</evidence>
<feature type="transmembrane region" description="Helical" evidence="5">
    <location>
        <begin position="66"/>
        <end position="85"/>
    </location>
</feature>
<dbReference type="Proteomes" id="UP001189429">
    <property type="component" value="Unassembled WGS sequence"/>
</dbReference>
<keyword evidence="7" id="KW-1185">Reference proteome</keyword>
<evidence type="ECO:0000256" key="1">
    <source>
        <dbReference type="ARBA" id="ARBA00004370"/>
    </source>
</evidence>
<evidence type="ECO:0000256" key="5">
    <source>
        <dbReference type="SAM" id="Phobius"/>
    </source>
</evidence>
<dbReference type="Gene3D" id="1.20.120.550">
    <property type="entry name" value="Membrane associated eicosanoid/glutathione metabolism-like domain"/>
    <property type="match status" value="1"/>
</dbReference>
<evidence type="ECO:0008006" key="8">
    <source>
        <dbReference type="Google" id="ProtNLM"/>
    </source>
</evidence>
<comment type="caution">
    <text evidence="6">The sequence shown here is derived from an EMBL/GenBank/DDBJ whole genome shotgun (WGS) entry which is preliminary data.</text>
</comment>
<evidence type="ECO:0000313" key="7">
    <source>
        <dbReference type="Proteomes" id="UP001189429"/>
    </source>
</evidence>
<proteinExistence type="predicted"/>
<accession>A0ABN9T2A9</accession>
<evidence type="ECO:0000256" key="3">
    <source>
        <dbReference type="ARBA" id="ARBA00022989"/>
    </source>
</evidence>
<evidence type="ECO:0000256" key="4">
    <source>
        <dbReference type="ARBA" id="ARBA00023136"/>
    </source>
</evidence>
<protein>
    <recommendedName>
        <fullName evidence="8">Glutathione transferase</fullName>
    </recommendedName>
</protein>
<dbReference type="EMBL" id="CAUYUJ010014244">
    <property type="protein sequence ID" value="CAK0838701.1"/>
    <property type="molecule type" value="Genomic_DNA"/>
</dbReference>
<organism evidence="6 7">
    <name type="scientific">Prorocentrum cordatum</name>
    <dbReference type="NCBI Taxonomy" id="2364126"/>
    <lineage>
        <taxon>Eukaryota</taxon>
        <taxon>Sar</taxon>
        <taxon>Alveolata</taxon>
        <taxon>Dinophyceae</taxon>
        <taxon>Prorocentrales</taxon>
        <taxon>Prorocentraceae</taxon>
        <taxon>Prorocentrum</taxon>
    </lineage>
</organism>
<gene>
    <name evidence="6" type="ORF">PCOR1329_LOCUS34596</name>
</gene>
<name>A0ABN9T2A9_9DINO</name>
<dbReference type="InterPro" id="IPR023352">
    <property type="entry name" value="MAPEG-like_dom_sf"/>
</dbReference>
<keyword evidence="4 5" id="KW-0472">Membrane</keyword>
<keyword evidence="3 5" id="KW-1133">Transmembrane helix</keyword>
<dbReference type="InterPro" id="IPR001129">
    <property type="entry name" value="Membr-assoc_MAPEG"/>
</dbReference>
<dbReference type="Pfam" id="PF01124">
    <property type="entry name" value="MAPEG"/>
    <property type="match status" value="1"/>
</dbReference>
<dbReference type="SUPFAM" id="SSF161084">
    <property type="entry name" value="MAPEG domain-like"/>
    <property type="match status" value="1"/>
</dbReference>
<feature type="transmembrane region" description="Helical" evidence="5">
    <location>
        <begin position="24"/>
        <end position="46"/>
    </location>
</feature>